<evidence type="ECO:0000256" key="1">
    <source>
        <dbReference type="ARBA" id="ARBA00004613"/>
    </source>
</evidence>
<dbReference type="GO" id="GO:0005576">
    <property type="term" value="C:extracellular region"/>
    <property type="evidence" value="ECO:0007669"/>
    <property type="project" value="UniProtKB-SubCell"/>
</dbReference>
<organism evidence="4 5">
    <name type="scientific">Anatilimnocola aggregata</name>
    <dbReference type="NCBI Taxonomy" id="2528021"/>
    <lineage>
        <taxon>Bacteria</taxon>
        <taxon>Pseudomonadati</taxon>
        <taxon>Planctomycetota</taxon>
        <taxon>Planctomycetia</taxon>
        <taxon>Pirellulales</taxon>
        <taxon>Pirellulaceae</taxon>
        <taxon>Anatilimnocola</taxon>
    </lineage>
</organism>
<dbReference type="SMART" id="SM00710">
    <property type="entry name" value="PbH1"/>
    <property type="match status" value="4"/>
</dbReference>
<evidence type="ECO:0000256" key="2">
    <source>
        <dbReference type="ARBA" id="ARBA00022525"/>
    </source>
</evidence>
<accession>A0A517Y849</accession>
<evidence type="ECO:0000313" key="5">
    <source>
        <dbReference type="Proteomes" id="UP000315017"/>
    </source>
</evidence>
<reference evidence="4 5" key="1">
    <citation type="submission" date="2019-02" db="EMBL/GenBank/DDBJ databases">
        <title>Deep-cultivation of Planctomycetes and their phenomic and genomic characterization uncovers novel biology.</title>
        <authorList>
            <person name="Wiegand S."/>
            <person name="Jogler M."/>
            <person name="Boedeker C."/>
            <person name="Pinto D."/>
            <person name="Vollmers J."/>
            <person name="Rivas-Marin E."/>
            <person name="Kohn T."/>
            <person name="Peeters S.H."/>
            <person name="Heuer A."/>
            <person name="Rast P."/>
            <person name="Oberbeckmann S."/>
            <person name="Bunk B."/>
            <person name="Jeske O."/>
            <person name="Meyerdierks A."/>
            <person name="Storesund J.E."/>
            <person name="Kallscheuer N."/>
            <person name="Luecker S."/>
            <person name="Lage O.M."/>
            <person name="Pohl T."/>
            <person name="Merkel B.J."/>
            <person name="Hornburger P."/>
            <person name="Mueller R.-W."/>
            <person name="Bruemmer F."/>
            <person name="Labrenz M."/>
            <person name="Spormann A.M."/>
            <person name="Op den Camp H."/>
            <person name="Overmann J."/>
            <person name="Amann R."/>
            <person name="Jetten M.S.M."/>
            <person name="Mascher T."/>
            <person name="Medema M.H."/>
            <person name="Devos D.P."/>
            <person name="Kaster A.-K."/>
            <person name="Ovreas L."/>
            <person name="Rohde M."/>
            <person name="Galperin M.Y."/>
            <person name="Jogler C."/>
        </authorList>
    </citation>
    <scope>NUCLEOTIDE SEQUENCE [LARGE SCALE GENOMIC DNA]</scope>
    <source>
        <strain evidence="4 5">ETA_A8</strain>
    </source>
</reference>
<dbReference type="InterPro" id="IPR006626">
    <property type="entry name" value="PbH1"/>
</dbReference>
<dbReference type="RefSeq" id="WP_145086925.1">
    <property type="nucleotide sequence ID" value="NZ_CP036274.1"/>
</dbReference>
<comment type="subcellular location">
    <subcellularLocation>
        <location evidence="1">Secreted</location>
    </subcellularLocation>
</comment>
<keyword evidence="5" id="KW-1185">Reference proteome</keyword>
<sequence>MLNLSNRATIGLSIFVAVLLTAVDGFQADISAADSPVRSHPSLRTVPPAAQRPLAKGVARFVDAKNGDDAKSGAEAMPWRTLAHACGQLQPGETLYLRGGTYYEPLYLGLQGRADAPITIRSYPGEQAIVDGSLRQFSETPEKIWEPCAGGSAGEYRTVNRWPNLRDVIGYFGDSQVGLQTYWHRQDLQSTSETFTGTGGKGAADKDVDPIYLGPGLWYDQQTGYLHCRLSHTQLPAPLTNYRGETDPRKLPLTIAAYRSTPLFLDQAEHVQLQDLVIRGGGYVTVLMEQAKHVALDNVTIFAGGYGIRAISTTDLSLTNCGLHGSLAPWTFRSDASKRDYPGRPHRNISRLNTHALIELDAGRESSVWATPQNDRWKISHCHFTDSHDGVYLGAMNVEFDHNLIENMQDDGIYLSPMYQRHKLDGIDPKLVIHHNVFRQLLTALAFGGNEPNTHDLIYVYRNIFDLRQPIMASRMSETKPEPSLTSGKLIGDHGSPPWSTTTIAFNTVIASGCRDAGMTAAGAASLERPRRVFNNLFIHTDRLPAISLPAVGLNLISDGNLYWAESIDAKTTDAFFKKYRATPFLAENKKLYEAGSESHSLIADPKLMKLAAEPAQSDYRIQTGSAAINSGVELAWEGFDPLSKEDQGQPDLGAIPHGGAMFEVGRHR</sequence>
<dbReference type="SUPFAM" id="SSF51126">
    <property type="entry name" value="Pectin lyase-like"/>
    <property type="match status" value="1"/>
</dbReference>
<keyword evidence="3" id="KW-0732">Signal</keyword>
<dbReference type="PANTHER" id="PTHR40088">
    <property type="entry name" value="PECTATE LYASE (EUROFUNG)"/>
    <property type="match status" value="1"/>
</dbReference>
<dbReference type="Proteomes" id="UP000315017">
    <property type="component" value="Chromosome"/>
</dbReference>
<name>A0A517Y849_9BACT</name>
<dbReference type="PANTHER" id="PTHR40088:SF2">
    <property type="entry name" value="SECRETED SUGAR HYDROLASE"/>
    <property type="match status" value="1"/>
</dbReference>
<gene>
    <name evidence="4" type="ORF">ETAA8_14880</name>
</gene>
<dbReference type="OrthoDB" id="8660908at2"/>
<dbReference type="GO" id="GO:0016837">
    <property type="term" value="F:carbon-oxygen lyase activity, acting on polysaccharides"/>
    <property type="evidence" value="ECO:0007669"/>
    <property type="project" value="TreeGrafter"/>
</dbReference>
<protein>
    <submittedName>
        <fullName evidence="4">Uncharacterized protein</fullName>
    </submittedName>
</protein>
<evidence type="ECO:0000313" key="4">
    <source>
        <dbReference type="EMBL" id="QDU26410.1"/>
    </source>
</evidence>
<dbReference type="InterPro" id="IPR011050">
    <property type="entry name" value="Pectin_lyase_fold/virulence"/>
</dbReference>
<dbReference type="EMBL" id="CP036274">
    <property type="protein sequence ID" value="QDU26410.1"/>
    <property type="molecule type" value="Genomic_DNA"/>
</dbReference>
<dbReference type="Gene3D" id="2.160.20.10">
    <property type="entry name" value="Single-stranded right-handed beta-helix, Pectin lyase-like"/>
    <property type="match status" value="2"/>
</dbReference>
<evidence type="ECO:0000256" key="3">
    <source>
        <dbReference type="ARBA" id="ARBA00022729"/>
    </source>
</evidence>
<dbReference type="KEGG" id="aagg:ETAA8_14880"/>
<dbReference type="AlphaFoldDB" id="A0A517Y849"/>
<dbReference type="InterPro" id="IPR012334">
    <property type="entry name" value="Pectin_lyas_fold"/>
</dbReference>
<proteinExistence type="predicted"/>
<keyword evidence="2" id="KW-0964">Secreted</keyword>
<dbReference type="InterPro" id="IPR052052">
    <property type="entry name" value="Polysaccharide_Lyase_9"/>
</dbReference>